<keyword evidence="2" id="KW-0489">Methyltransferase</keyword>
<sequence length="231" mass="25057">MKSILLEPDLAVAVKEIGDLGSEEDQDEWHMPMFAFHDLDYIPSGYGGILAPYIETGPGTMRAAATLMRLNLTPDPSLPSTPQVVCDLGCGDGEFLIGLLGHINSPPPPLLPPALTTSGFGIDYNSALIATAASNAITAGQTSSWLVYDFNLDENDLFGQTRKKGVTHVFVYLVPKQLELKSVRALLTRLCENGVVVCCHKFQPGYLAATRSDELMDLVVYERVLEDETIG</sequence>
<dbReference type="PANTHER" id="PTHR13610">
    <property type="entry name" value="METHYLTRANSFERASE DOMAIN-CONTAINING PROTEIN"/>
    <property type="match status" value="1"/>
</dbReference>
<proteinExistence type="inferred from homology"/>
<evidence type="ECO:0000256" key="4">
    <source>
        <dbReference type="ARBA" id="ARBA00022691"/>
    </source>
</evidence>
<dbReference type="SUPFAM" id="SSF53335">
    <property type="entry name" value="S-adenosyl-L-methionine-dependent methyltransferases"/>
    <property type="match status" value="1"/>
</dbReference>
<gene>
    <name evidence="5" type="ORF">PAC_02492</name>
</gene>
<dbReference type="InterPro" id="IPR026170">
    <property type="entry name" value="FAM173A/B"/>
</dbReference>
<protein>
    <recommendedName>
        <fullName evidence="7">Methyltransferase domain-containing protein</fullName>
    </recommendedName>
</protein>
<dbReference type="GO" id="GO:0005739">
    <property type="term" value="C:mitochondrion"/>
    <property type="evidence" value="ECO:0007669"/>
    <property type="project" value="TreeGrafter"/>
</dbReference>
<dbReference type="PANTHER" id="PTHR13610:SF11">
    <property type="entry name" value="METHYLTRANSFERASE DOMAIN-CONTAINING PROTEIN"/>
    <property type="match status" value="1"/>
</dbReference>
<accession>A0A1L7WIL9</accession>
<dbReference type="InterPro" id="IPR029063">
    <property type="entry name" value="SAM-dependent_MTases_sf"/>
</dbReference>
<evidence type="ECO:0000313" key="5">
    <source>
        <dbReference type="EMBL" id="CZR52615.1"/>
    </source>
</evidence>
<dbReference type="GO" id="GO:1905706">
    <property type="term" value="P:regulation of mitochondrial ATP synthesis coupled proton transport"/>
    <property type="evidence" value="ECO:0007669"/>
    <property type="project" value="TreeGrafter"/>
</dbReference>
<name>A0A1L7WIL9_9HELO</name>
<reference evidence="5 6" key="1">
    <citation type="submission" date="2016-03" db="EMBL/GenBank/DDBJ databases">
        <authorList>
            <person name="Ploux O."/>
        </authorList>
    </citation>
    <scope>NUCLEOTIDE SEQUENCE [LARGE SCALE GENOMIC DNA]</scope>
    <source>
        <strain evidence="5 6">UAMH 11012</strain>
    </source>
</reference>
<keyword evidence="6" id="KW-1185">Reference proteome</keyword>
<keyword evidence="4" id="KW-0949">S-adenosyl-L-methionine</keyword>
<keyword evidence="3" id="KW-0808">Transferase</keyword>
<dbReference type="AlphaFoldDB" id="A0A1L7WIL9"/>
<evidence type="ECO:0000256" key="2">
    <source>
        <dbReference type="ARBA" id="ARBA00022603"/>
    </source>
</evidence>
<comment type="similarity">
    <text evidence="1">Belongs to the ANT/ATPSC lysine N-methyltransferase family.</text>
</comment>
<evidence type="ECO:0000256" key="3">
    <source>
        <dbReference type="ARBA" id="ARBA00022679"/>
    </source>
</evidence>
<dbReference type="GO" id="GO:0016279">
    <property type="term" value="F:protein-lysine N-methyltransferase activity"/>
    <property type="evidence" value="ECO:0007669"/>
    <property type="project" value="InterPro"/>
</dbReference>
<dbReference type="OrthoDB" id="2905359at2759"/>
<organism evidence="5 6">
    <name type="scientific">Phialocephala subalpina</name>
    <dbReference type="NCBI Taxonomy" id="576137"/>
    <lineage>
        <taxon>Eukaryota</taxon>
        <taxon>Fungi</taxon>
        <taxon>Dikarya</taxon>
        <taxon>Ascomycota</taxon>
        <taxon>Pezizomycotina</taxon>
        <taxon>Leotiomycetes</taxon>
        <taxon>Helotiales</taxon>
        <taxon>Mollisiaceae</taxon>
        <taxon>Phialocephala</taxon>
        <taxon>Phialocephala fortinii species complex</taxon>
    </lineage>
</organism>
<dbReference type="GO" id="GO:0032259">
    <property type="term" value="P:methylation"/>
    <property type="evidence" value="ECO:0007669"/>
    <property type="project" value="UniProtKB-KW"/>
</dbReference>
<evidence type="ECO:0000256" key="1">
    <source>
        <dbReference type="ARBA" id="ARBA00010633"/>
    </source>
</evidence>
<evidence type="ECO:0000313" key="6">
    <source>
        <dbReference type="Proteomes" id="UP000184330"/>
    </source>
</evidence>
<dbReference type="Gene3D" id="3.40.50.150">
    <property type="entry name" value="Vaccinia Virus protein VP39"/>
    <property type="match status" value="1"/>
</dbReference>
<dbReference type="Proteomes" id="UP000184330">
    <property type="component" value="Unassembled WGS sequence"/>
</dbReference>
<dbReference type="EMBL" id="FJOG01000003">
    <property type="protein sequence ID" value="CZR52615.1"/>
    <property type="molecule type" value="Genomic_DNA"/>
</dbReference>
<evidence type="ECO:0008006" key="7">
    <source>
        <dbReference type="Google" id="ProtNLM"/>
    </source>
</evidence>